<keyword evidence="7 11" id="KW-0812">Transmembrane</keyword>
<protein>
    <recommendedName>
        <fullName evidence="3">Type II secretion system protein N</fullName>
    </recommendedName>
    <alternativeName>
        <fullName evidence="10">General secretion pathway protein N</fullName>
    </alternativeName>
</protein>
<evidence type="ECO:0000256" key="5">
    <source>
        <dbReference type="ARBA" id="ARBA00022475"/>
    </source>
</evidence>
<organism evidence="12 13">
    <name type="scientific">Vibrio zhugei</name>
    <dbReference type="NCBI Taxonomy" id="2479546"/>
    <lineage>
        <taxon>Bacteria</taxon>
        <taxon>Pseudomonadati</taxon>
        <taxon>Pseudomonadota</taxon>
        <taxon>Gammaproteobacteria</taxon>
        <taxon>Vibrionales</taxon>
        <taxon>Vibrionaceae</taxon>
        <taxon>Vibrio</taxon>
    </lineage>
</organism>
<evidence type="ECO:0000256" key="11">
    <source>
        <dbReference type="SAM" id="Phobius"/>
    </source>
</evidence>
<keyword evidence="11" id="KW-1133">Transmembrane helix</keyword>
<reference evidence="13" key="1">
    <citation type="journal article" date="2019" name="Int. J. Syst. Evol. Microbiol.">
        <title>The Global Catalogue of Microorganisms (GCM) 10K type strain sequencing project: providing services to taxonomists for standard genome sequencing and annotation.</title>
        <authorList>
            <consortium name="The Broad Institute Genomics Platform"/>
            <consortium name="The Broad Institute Genome Sequencing Center for Infectious Disease"/>
            <person name="Wu L."/>
            <person name="Ma J."/>
        </authorList>
    </citation>
    <scope>NUCLEOTIDE SEQUENCE [LARGE SCALE GENOMIC DNA]</scope>
    <source>
        <strain evidence="13">KCTC 62784</strain>
    </source>
</reference>
<gene>
    <name evidence="12" type="ORF">ACFODT_04125</name>
</gene>
<evidence type="ECO:0000313" key="13">
    <source>
        <dbReference type="Proteomes" id="UP001595384"/>
    </source>
</evidence>
<comment type="similarity">
    <text evidence="2">Belongs to the GSP N family.</text>
</comment>
<proteinExistence type="inferred from homology"/>
<comment type="caution">
    <text evidence="12">The sequence shown here is derived from an EMBL/GenBank/DDBJ whole genome shotgun (WGS) entry which is preliminary data.</text>
</comment>
<dbReference type="RefSeq" id="WP_123017098.1">
    <property type="nucleotide sequence ID" value="NZ_AP024911.1"/>
</dbReference>
<keyword evidence="8" id="KW-0653">Protein transport</keyword>
<evidence type="ECO:0000256" key="7">
    <source>
        <dbReference type="ARBA" id="ARBA00022692"/>
    </source>
</evidence>
<dbReference type="Pfam" id="PF01203">
    <property type="entry name" value="T2SSN"/>
    <property type="match status" value="1"/>
</dbReference>
<evidence type="ECO:0000256" key="3">
    <source>
        <dbReference type="ARBA" id="ARBA00021563"/>
    </source>
</evidence>
<evidence type="ECO:0000256" key="10">
    <source>
        <dbReference type="ARBA" id="ARBA00030772"/>
    </source>
</evidence>
<name>A0ABV7C886_9VIBR</name>
<evidence type="ECO:0000256" key="9">
    <source>
        <dbReference type="ARBA" id="ARBA00023136"/>
    </source>
</evidence>
<dbReference type="InterPro" id="IPR022792">
    <property type="entry name" value="T2SS_protein-GspN"/>
</dbReference>
<keyword evidence="9 11" id="KW-0472">Membrane</keyword>
<keyword evidence="6" id="KW-0997">Cell inner membrane</keyword>
<evidence type="ECO:0000256" key="2">
    <source>
        <dbReference type="ARBA" id="ARBA00007208"/>
    </source>
</evidence>
<sequence length="252" mass="27661">MRLKLLGSVLFVAVFMVSVIVHLPAAFVLKHVPLPRALQIDGVSGSLWKGRATQVHWHNQGFGALSWRMNTVALLTGRIEADIRIGRGSAMQLHGRGVVGYGLDGVYANNVIASLPASQILQYSPQPLPVAVKGQVELSLKQFQYAQPWCQSAKGSLVWSKASLETPASPLQLDQVLAQVDCLDNNLSIEGQQKSAQVSSEFSATVYKAYHYKVTSWFHPEAQFPAELGQWLDRLPTPDSKGRYHFSPSGQL</sequence>
<evidence type="ECO:0000256" key="8">
    <source>
        <dbReference type="ARBA" id="ARBA00022927"/>
    </source>
</evidence>
<keyword evidence="5" id="KW-1003">Cell membrane</keyword>
<evidence type="ECO:0000256" key="6">
    <source>
        <dbReference type="ARBA" id="ARBA00022519"/>
    </source>
</evidence>
<keyword evidence="13" id="KW-1185">Reference proteome</keyword>
<comment type="subcellular location">
    <subcellularLocation>
        <location evidence="1">Cell inner membrane</location>
    </subcellularLocation>
</comment>
<evidence type="ECO:0000256" key="1">
    <source>
        <dbReference type="ARBA" id="ARBA00004533"/>
    </source>
</evidence>
<evidence type="ECO:0000313" key="12">
    <source>
        <dbReference type="EMBL" id="MFC3023016.1"/>
    </source>
</evidence>
<dbReference type="Proteomes" id="UP001595384">
    <property type="component" value="Unassembled WGS sequence"/>
</dbReference>
<evidence type="ECO:0000256" key="4">
    <source>
        <dbReference type="ARBA" id="ARBA00022448"/>
    </source>
</evidence>
<feature type="transmembrane region" description="Helical" evidence="11">
    <location>
        <begin position="6"/>
        <end position="29"/>
    </location>
</feature>
<accession>A0ABV7C886</accession>
<keyword evidence="4" id="KW-0813">Transport</keyword>
<dbReference type="EMBL" id="JBHRSE010000030">
    <property type="protein sequence ID" value="MFC3023016.1"/>
    <property type="molecule type" value="Genomic_DNA"/>
</dbReference>